<sequence>MNPLQALIRTRMAEKHWSFAEVARRGALPRSTVHHLATNEQPSRPPHPQTLTRLAAGLDLPAERVRAAAAEATEHTVLTLTTDPEVEFLVSAVGRLSREDRRYVAKLVRTLLARSAADDTGKIGV</sequence>
<dbReference type="EMBL" id="JAGSOH010000168">
    <property type="protein sequence ID" value="MBR7830940.1"/>
    <property type="molecule type" value="Genomic_DNA"/>
</dbReference>
<dbReference type="InterPro" id="IPR010982">
    <property type="entry name" value="Lambda_DNA-bd_dom_sf"/>
</dbReference>
<evidence type="ECO:0000313" key="3">
    <source>
        <dbReference type="Proteomes" id="UP000676325"/>
    </source>
</evidence>
<name>A0A941IJM7_9ACTN</name>
<dbReference type="Gene3D" id="1.10.260.40">
    <property type="entry name" value="lambda repressor-like DNA-binding domains"/>
    <property type="match status" value="1"/>
</dbReference>
<dbReference type="InterPro" id="IPR001387">
    <property type="entry name" value="Cro/C1-type_HTH"/>
</dbReference>
<proteinExistence type="predicted"/>
<dbReference type="RefSeq" id="WP_212522059.1">
    <property type="nucleotide sequence ID" value="NZ_JAGSOH010000168.1"/>
</dbReference>
<comment type="caution">
    <text evidence="2">The sequence shown here is derived from an EMBL/GenBank/DDBJ whole genome shotgun (WGS) entry which is preliminary data.</text>
</comment>
<dbReference type="AlphaFoldDB" id="A0A941IJM7"/>
<dbReference type="CDD" id="cd00093">
    <property type="entry name" value="HTH_XRE"/>
    <property type="match status" value="1"/>
</dbReference>
<organism evidence="2 3">
    <name type="scientific">Actinospica acidithermotolerans</name>
    <dbReference type="NCBI Taxonomy" id="2828514"/>
    <lineage>
        <taxon>Bacteria</taxon>
        <taxon>Bacillati</taxon>
        <taxon>Actinomycetota</taxon>
        <taxon>Actinomycetes</taxon>
        <taxon>Catenulisporales</taxon>
        <taxon>Actinospicaceae</taxon>
        <taxon>Actinospica</taxon>
    </lineage>
</organism>
<dbReference type="Proteomes" id="UP000676325">
    <property type="component" value="Unassembled WGS sequence"/>
</dbReference>
<dbReference type="SUPFAM" id="SSF47413">
    <property type="entry name" value="lambda repressor-like DNA-binding domains"/>
    <property type="match status" value="1"/>
</dbReference>
<accession>A0A941IJM7</accession>
<feature type="region of interest" description="Disordered" evidence="1">
    <location>
        <begin position="30"/>
        <end position="51"/>
    </location>
</feature>
<evidence type="ECO:0000256" key="1">
    <source>
        <dbReference type="SAM" id="MobiDB-lite"/>
    </source>
</evidence>
<dbReference type="GO" id="GO:0003677">
    <property type="term" value="F:DNA binding"/>
    <property type="evidence" value="ECO:0007669"/>
    <property type="project" value="InterPro"/>
</dbReference>
<keyword evidence="3" id="KW-1185">Reference proteome</keyword>
<protein>
    <submittedName>
        <fullName evidence="2">Uncharacterized protein</fullName>
    </submittedName>
</protein>
<evidence type="ECO:0000313" key="2">
    <source>
        <dbReference type="EMBL" id="MBR7830940.1"/>
    </source>
</evidence>
<reference evidence="2" key="1">
    <citation type="submission" date="2021-04" db="EMBL/GenBank/DDBJ databases">
        <title>Genome based classification of Actinospica acidithermotolerans sp. nov., an actinobacterium isolated from an Indonesian hot spring.</title>
        <authorList>
            <person name="Kusuma A.B."/>
            <person name="Putra K.E."/>
            <person name="Nafisah S."/>
            <person name="Loh J."/>
            <person name="Nouioui I."/>
            <person name="Goodfellow M."/>
        </authorList>
    </citation>
    <scope>NUCLEOTIDE SEQUENCE</scope>
    <source>
        <strain evidence="2">MGRD01-02</strain>
    </source>
</reference>
<gene>
    <name evidence="2" type="ORF">KDK95_31840</name>
</gene>